<proteinExistence type="predicted"/>
<feature type="compositionally biased region" description="Basic and acidic residues" evidence="1">
    <location>
        <begin position="44"/>
        <end position="84"/>
    </location>
</feature>
<evidence type="ECO:0000313" key="4">
    <source>
        <dbReference type="Proteomes" id="UP000538147"/>
    </source>
</evidence>
<feature type="region of interest" description="Disordered" evidence="1">
    <location>
        <begin position="41"/>
        <end position="84"/>
    </location>
</feature>
<gene>
    <name evidence="3" type="ORF">FHS79_001273</name>
</gene>
<evidence type="ECO:0000256" key="2">
    <source>
        <dbReference type="SAM" id="SignalP"/>
    </source>
</evidence>
<reference evidence="3 4" key="1">
    <citation type="submission" date="2020-08" db="EMBL/GenBank/DDBJ databases">
        <title>Genomic Encyclopedia of Type Strains, Phase IV (KMG-IV): sequencing the most valuable type-strain genomes for metagenomic binning, comparative biology and taxonomic classification.</title>
        <authorList>
            <person name="Goeker M."/>
        </authorList>
    </citation>
    <scope>NUCLEOTIDE SEQUENCE [LARGE SCALE GENOMIC DNA]</scope>
    <source>
        <strain evidence="3 4">DSM 102189</strain>
    </source>
</reference>
<evidence type="ECO:0000256" key="1">
    <source>
        <dbReference type="SAM" id="MobiDB-lite"/>
    </source>
</evidence>
<name>A0A841L2R2_9SPHN</name>
<dbReference type="Proteomes" id="UP000538147">
    <property type="component" value="Unassembled WGS sequence"/>
</dbReference>
<feature type="signal peptide" evidence="2">
    <location>
        <begin position="1"/>
        <end position="17"/>
    </location>
</feature>
<protein>
    <recommendedName>
        <fullName evidence="5">Lipoprotein</fullName>
    </recommendedName>
</protein>
<keyword evidence="2" id="KW-0732">Signal</keyword>
<evidence type="ECO:0000313" key="3">
    <source>
        <dbReference type="EMBL" id="MBB6227109.1"/>
    </source>
</evidence>
<dbReference type="InterPro" id="IPR046613">
    <property type="entry name" value="DUF6726"/>
</dbReference>
<feature type="chain" id="PRO_5032470054" description="Lipoprotein" evidence="2">
    <location>
        <begin position="18"/>
        <end position="84"/>
    </location>
</feature>
<dbReference type="EMBL" id="JACIIV010000008">
    <property type="protein sequence ID" value="MBB6227109.1"/>
    <property type="molecule type" value="Genomic_DNA"/>
</dbReference>
<accession>A0A841L2R2</accession>
<sequence length="84" mass="9412">MRIVFLALLLTGCVSTAAKIVTAPVRIVGAGINTAVDATTTTQREADEDRGRAIRKQEERDRKAVKKAEKERRKAEREATRRFD</sequence>
<evidence type="ECO:0008006" key="5">
    <source>
        <dbReference type="Google" id="ProtNLM"/>
    </source>
</evidence>
<keyword evidence="4" id="KW-1185">Reference proteome</keyword>
<organism evidence="3 4">
    <name type="scientific">Polymorphobacter multimanifer</name>
    <dbReference type="NCBI Taxonomy" id="1070431"/>
    <lineage>
        <taxon>Bacteria</taxon>
        <taxon>Pseudomonadati</taxon>
        <taxon>Pseudomonadota</taxon>
        <taxon>Alphaproteobacteria</taxon>
        <taxon>Sphingomonadales</taxon>
        <taxon>Sphingosinicellaceae</taxon>
        <taxon>Polymorphobacter</taxon>
    </lineage>
</organism>
<dbReference type="Pfam" id="PF20487">
    <property type="entry name" value="DUF6726"/>
    <property type="match status" value="1"/>
</dbReference>
<comment type="caution">
    <text evidence="3">The sequence shown here is derived from an EMBL/GenBank/DDBJ whole genome shotgun (WGS) entry which is preliminary data.</text>
</comment>
<dbReference type="RefSeq" id="WP_184197090.1">
    <property type="nucleotide sequence ID" value="NZ_BMOX01000007.1"/>
</dbReference>
<dbReference type="AlphaFoldDB" id="A0A841L2R2"/>